<gene>
    <name evidence="5" type="ORF">CDV49_18425</name>
</gene>
<dbReference type="InterPro" id="IPR011010">
    <property type="entry name" value="DNA_brk_join_enz"/>
</dbReference>
<dbReference type="GO" id="GO:0015074">
    <property type="term" value="P:DNA integration"/>
    <property type="evidence" value="ECO:0007669"/>
    <property type="project" value="UniProtKB-KW"/>
</dbReference>
<dbReference type="RefSeq" id="WP_088216801.1">
    <property type="nucleotide sequence ID" value="NZ_NIPW01000048.1"/>
</dbReference>
<dbReference type="Proteomes" id="UP000196878">
    <property type="component" value="Unassembled WGS sequence"/>
</dbReference>
<dbReference type="GO" id="GO:0007059">
    <property type="term" value="P:chromosome segregation"/>
    <property type="evidence" value="ECO:0007669"/>
    <property type="project" value="UniProtKB-KW"/>
</dbReference>
<organism evidence="5 6">
    <name type="scientific">Haematobacter genomosp. 1</name>
    <dbReference type="NCBI Taxonomy" id="366618"/>
    <lineage>
        <taxon>Bacteria</taxon>
        <taxon>Pseudomonadati</taxon>
        <taxon>Pseudomonadota</taxon>
        <taxon>Alphaproteobacteria</taxon>
        <taxon>Rhodobacterales</taxon>
        <taxon>Paracoccaceae</taxon>
        <taxon>Haematobacter</taxon>
    </lineage>
</organism>
<dbReference type="InterPro" id="IPR013762">
    <property type="entry name" value="Integrase-like_cat_sf"/>
</dbReference>
<evidence type="ECO:0000313" key="5">
    <source>
        <dbReference type="EMBL" id="OWJ74987.1"/>
    </source>
</evidence>
<dbReference type="AlphaFoldDB" id="A0A212A720"/>
<keyword evidence="3" id="KW-0233">DNA recombination</keyword>
<dbReference type="PANTHER" id="PTHR30349">
    <property type="entry name" value="PHAGE INTEGRASE-RELATED"/>
    <property type="match status" value="1"/>
</dbReference>
<sequence>MMHRHVDRYINLHRALGKGFANHEKSLREFAAFAADRSDHRVTASLILAWAGSAATPNSAQNRYDQARAFAMFLHAEDAQHEVPVAGLFGRSRHRRPAPHILSQDQISGILAEALLVPGLSPISPQTYHTLFGLLASTGLRISEALSLRCDDLTEDGLMIRKGKFGKSRLVPLHASTRAALERYLDRRRIVRDAGHDLFVLGHGHAPTATRAHVVFVRIVRKLGYRNPTGPGPRLHDLRHTFAVRSLETCGNDLQSVLRHMRALSTYLGHVDIANTYWYLEATPVLLQMIAARAEETWIGGAA</sequence>
<keyword evidence="6" id="KW-1185">Reference proteome</keyword>
<evidence type="ECO:0000256" key="1">
    <source>
        <dbReference type="ARBA" id="ARBA00022829"/>
    </source>
</evidence>
<feature type="domain" description="Tyr recombinase" evidence="4">
    <location>
        <begin position="97"/>
        <end position="292"/>
    </location>
</feature>
<evidence type="ECO:0000259" key="4">
    <source>
        <dbReference type="PROSITE" id="PS51898"/>
    </source>
</evidence>
<dbReference type="GO" id="GO:0006310">
    <property type="term" value="P:DNA recombination"/>
    <property type="evidence" value="ECO:0007669"/>
    <property type="project" value="UniProtKB-KW"/>
</dbReference>
<comment type="caution">
    <text evidence="5">The sequence shown here is derived from an EMBL/GenBank/DDBJ whole genome shotgun (WGS) entry which is preliminary data.</text>
</comment>
<evidence type="ECO:0000313" key="6">
    <source>
        <dbReference type="Proteomes" id="UP000196878"/>
    </source>
</evidence>
<dbReference type="Gene3D" id="1.10.443.10">
    <property type="entry name" value="Intergrase catalytic core"/>
    <property type="match status" value="1"/>
</dbReference>
<dbReference type="GO" id="GO:0003677">
    <property type="term" value="F:DNA binding"/>
    <property type="evidence" value="ECO:0007669"/>
    <property type="project" value="InterPro"/>
</dbReference>
<evidence type="ECO:0000256" key="2">
    <source>
        <dbReference type="ARBA" id="ARBA00022908"/>
    </source>
</evidence>
<dbReference type="PANTHER" id="PTHR30349:SF81">
    <property type="entry name" value="TYROSINE RECOMBINASE XERC"/>
    <property type="match status" value="1"/>
</dbReference>
<keyword evidence="1" id="KW-0159">Chromosome partition</keyword>
<proteinExistence type="predicted"/>
<dbReference type="InterPro" id="IPR050090">
    <property type="entry name" value="Tyrosine_recombinase_XerCD"/>
</dbReference>
<dbReference type="SUPFAM" id="SSF56349">
    <property type="entry name" value="DNA breaking-rejoining enzymes"/>
    <property type="match status" value="1"/>
</dbReference>
<keyword evidence="2" id="KW-0229">DNA integration</keyword>
<dbReference type="EMBL" id="NIPW01000048">
    <property type="protein sequence ID" value="OWJ74987.1"/>
    <property type="molecule type" value="Genomic_DNA"/>
</dbReference>
<evidence type="ECO:0000256" key="3">
    <source>
        <dbReference type="ARBA" id="ARBA00023172"/>
    </source>
</evidence>
<dbReference type="PROSITE" id="PS51898">
    <property type="entry name" value="TYR_RECOMBINASE"/>
    <property type="match status" value="1"/>
</dbReference>
<accession>A0A212A720</accession>
<dbReference type="Pfam" id="PF00589">
    <property type="entry name" value="Phage_integrase"/>
    <property type="match status" value="1"/>
</dbReference>
<dbReference type="InterPro" id="IPR002104">
    <property type="entry name" value="Integrase_catalytic"/>
</dbReference>
<name>A0A212A720_9RHOB</name>
<protein>
    <submittedName>
        <fullName evidence="5">Integrase</fullName>
    </submittedName>
</protein>
<reference evidence="5 6" key="1">
    <citation type="submission" date="2016-12" db="EMBL/GenBank/DDBJ databases">
        <title>Comparison of Traditional DNA-DNA Hybridization with In Silico Genomic Analysis.</title>
        <authorList>
            <person name="Nicholson A.C."/>
            <person name="Humrighouse B.W."/>
            <person name="Graziano J."/>
            <person name="Lasker B."/>
            <person name="Whitney A.M."/>
            <person name="Mcquiston J.R."/>
        </authorList>
    </citation>
    <scope>NUCLEOTIDE SEQUENCE [LARGE SCALE GENOMIC DNA]</scope>
    <source>
        <strain evidence="5 6">H2240</strain>
    </source>
</reference>
<dbReference type="OrthoDB" id="6388170at2"/>